<evidence type="ECO:0000256" key="3">
    <source>
        <dbReference type="ARBA" id="ARBA00022692"/>
    </source>
</evidence>
<feature type="transmembrane region" description="Helical" evidence="7">
    <location>
        <begin position="199"/>
        <end position="220"/>
    </location>
</feature>
<evidence type="ECO:0000259" key="8">
    <source>
        <dbReference type="PROSITE" id="PS50850"/>
    </source>
</evidence>
<feature type="region of interest" description="Disordered" evidence="6">
    <location>
        <begin position="1"/>
        <end position="51"/>
    </location>
</feature>
<dbReference type="Proteomes" id="UP000799538">
    <property type="component" value="Unassembled WGS sequence"/>
</dbReference>
<dbReference type="EMBL" id="ML992506">
    <property type="protein sequence ID" value="KAF2223445.1"/>
    <property type="molecule type" value="Genomic_DNA"/>
</dbReference>
<dbReference type="PANTHER" id="PTHR23502:SF134">
    <property type="entry name" value="MAJOR FACILITATOR SUPERFAMILY (MFS) PROFILE DOMAIN-CONTAINING PROTEIN-RELATED"/>
    <property type="match status" value="1"/>
</dbReference>
<dbReference type="PROSITE" id="PS50850">
    <property type="entry name" value="MFS"/>
    <property type="match status" value="1"/>
</dbReference>
<accession>A0A6A6GCJ9</accession>
<dbReference type="CDD" id="cd17323">
    <property type="entry name" value="MFS_Tpo1_MDR_like"/>
    <property type="match status" value="1"/>
</dbReference>
<feature type="compositionally biased region" description="Polar residues" evidence="6">
    <location>
        <begin position="10"/>
        <end position="24"/>
    </location>
</feature>
<evidence type="ECO:0000256" key="7">
    <source>
        <dbReference type="SAM" id="Phobius"/>
    </source>
</evidence>
<keyword evidence="5 7" id="KW-0472">Membrane</keyword>
<dbReference type="FunFam" id="1.20.1720.10:FF:000061">
    <property type="entry name" value="Uncharacterized protein"/>
    <property type="match status" value="1"/>
</dbReference>
<dbReference type="PANTHER" id="PTHR23502">
    <property type="entry name" value="MAJOR FACILITATOR SUPERFAMILY"/>
    <property type="match status" value="1"/>
</dbReference>
<organism evidence="9 10">
    <name type="scientific">Elsinoe ampelina</name>
    <dbReference type="NCBI Taxonomy" id="302913"/>
    <lineage>
        <taxon>Eukaryota</taxon>
        <taxon>Fungi</taxon>
        <taxon>Dikarya</taxon>
        <taxon>Ascomycota</taxon>
        <taxon>Pezizomycotina</taxon>
        <taxon>Dothideomycetes</taxon>
        <taxon>Dothideomycetidae</taxon>
        <taxon>Myriangiales</taxon>
        <taxon>Elsinoaceae</taxon>
        <taxon>Elsinoe</taxon>
    </lineage>
</organism>
<evidence type="ECO:0000256" key="1">
    <source>
        <dbReference type="ARBA" id="ARBA00004141"/>
    </source>
</evidence>
<evidence type="ECO:0000256" key="6">
    <source>
        <dbReference type="SAM" id="MobiDB-lite"/>
    </source>
</evidence>
<keyword evidence="10" id="KW-1185">Reference proteome</keyword>
<evidence type="ECO:0000256" key="5">
    <source>
        <dbReference type="ARBA" id="ARBA00023136"/>
    </source>
</evidence>
<feature type="transmembrane region" description="Helical" evidence="7">
    <location>
        <begin position="436"/>
        <end position="455"/>
    </location>
</feature>
<dbReference type="InterPro" id="IPR020846">
    <property type="entry name" value="MFS_dom"/>
</dbReference>
<dbReference type="FunFam" id="1.20.1250.20:FF:000082">
    <property type="entry name" value="MFS multidrug transporter, putative"/>
    <property type="match status" value="1"/>
</dbReference>
<reference evidence="10" key="1">
    <citation type="journal article" date="2020" name="Stud. Mycol.">
        <title>101 Dothideomycetes genomes: A test case for predicting lifestyles and emergence of pathogens.</title>
        <authorList>
            <person name="Haridas S."/>
            <person name="Albert R."/>
            <person name="Binder M."/>
            <person name="Bloem J."/>
            <person name="LaButti K."/>
            <person name="Salamov A."/>
            <person name="Andreopoulos B."/>
            <person name="Baker S."/>
            <person name="Barry K."/>
            <person name="Bills G."/>
            <person name="Bluhm B."/>
            <person name="Cannon C."/>
            <person name="Castanera R."/>
            <person name="Culley D."/>
            <person name="Daum C."/>
            <person name="Ezra D."/>
            <person name="Gonzalez J."/>
            <person name="Henrissat B."/>
            <person name="Kuo A."/>
            <person name="Liang C."/>
            <person name="Lipzen A."/>
            <person name="Lutzoni F."/>
            <person name="Magnuson J."/>
            <person name="Mondo S."/>
            <person name="Nolan M."/>
            <person name="Ohm R."/>
            <person name="Pangilinan J."/>
            <person name="Park H.-J."/>
            <person name="Ramirez L."/>
            <person name="Alfaro M."/>
            <person name="Sun H."/>
            <person name="Tritt A."/>
            <person name="Yoshinaga Y."/>
            <person name="Zwiers L.-H."/>
            <person name="Turgeon B."/>
            <person name="Goodwin S."/>
            <person name="Spatafora J."/>
            <person name="Crous P."/>
            <person name="Grigoriev I."/>
        </authorList>
    </citation>
    <scope>NUCLEOTIDE SEQUENCE [LARGE SCALE GENOMIC DNA]</scope>
    <source>
        <strain evidence="10">CECT 20119</strain>
    </source>
</reference>
<evidence type="ECO:0000313" key="10">
    <source>
        <dbReference type="Proteomes" id="UP000799538"/>
    </source>
</evidence>
<feature type="transmembrane region" description="Helical" evidence="7">
    <location>
        <begin position="461"/>
        <end position="484"/>
    </location>
</feature>
<protein>
    <submittedName>
        <fullName evidence="9">Major facilitator superfamily domain-containing protein</fullName>
    </submittedName>
</protein>
<feature type="transmembrane region" description="Helical" evidence="7">
    <location>
        <begin position="397"/>
        <end position="416"/>
    </location>
</feature>
<comment type="subcellular location">
    <subcellularLocation>
        <location evidence="1">Membrane</location>
        <topology evidence="1">Multi-pass membrane protein</topology>
    </subcellularLocation>
</comment>
<evidence type="ECO:0000256" key="2">
    <source>
        <dbReference type="ARBA" id="ARBA00008335"/>
    </source>
</evidence>
<feature type="transmembrane region" description="Helical" evidence="7">
    <location>
        <begin position="232"/>
        <end position="256"/>
    </location>
</feature>
<proteinExistence type="inferred from homology"/>
<gene>
    <name evidence="9" type="ORF">BDZ85DRAFT_261591</name>
</gene>
<feature type="domain" description="Major facilitator superfamily (MFS) profile" evidence="8">
    <location>
        <begin position="108"/>
        <end position="560"/>
    </location>
</feature>
<dbReference type="GO" id="GO:0022857">
    <property type="term" value="F:transmembrane transporter activity"/>
    <property type="evidence" value="ECO:0007669"/>
    <property type="project" value="InterPro"/>
</dbReference>
<feature type="transmembrane region" description="Helical" evidence="7">
    <location>
        <begin position="107"/>
        <end position="123"/>
    </location>
</feature>
<dbReference type="OrthoDB" id="6770063at2759"/>
<feature type="transmembrane region" description="Helical" evidence="7">
    <location>
        <begin position="143"/>
        <end position="162"/>
    </location>
</feature>
<feature type="transmembrane region" description="Helical" evidence="7">
    <location>
        <begin position="262"/>
        <end position="282"/>
    </location>
</feature>
<dbReference type="Pfam" id="PF07690">
    <property type="entry name" value="MFS_1"/>
    <property type="match status" value="1"/>
</dbReference>
<feature type="transmembrane region" description="Helical" evidence="7">
    <location>
        <begin position="529"/>
        <end position="551"/>
    </location>
</feature>
<dbReference type="GO" id="GO:0005886">
    <property type="term" value="C:plasma membrane"/>
    <property type="evidence" value="ECO:0007669"/>
    <property type="project" value="TreeGrafter"/>
</dbReference>
<dbReference type="SUPFAM" id="SSF103473">
    <property type="entry name" value="MFS general substrate transporter"/>
    <property type="match status" value="1"/>
</dbReference>
<feature type="transmembrane region" description="Helical" evidence="7">
    <location>
        <begin position="359"/>
        <end position="385"/>
    </location>
</feature>
<dbReference type="InterPro" id="IPR036259">
    <property type="entry name" value="MFS_trans_sf"/>
</dbReference>
<dbReference type="AlphaFoldDB" id="A0A6A6GCJ9"/>
<feature type="compositionally biased region" description="Basic and acidic residues" evidence="6">
    <location>
        <begin position="31"/>
        <end position="44"/>
    </location>
</feature>
<feature type="transmembrane region" description="Helical" evidence="7">
    <location>
        <begin position="505"/>
        <end position="523"/>
    </location>
</feature>
<dbReference type="InterPro" id="IPR011701">
    <property type="entry name" value="MFS"/>
</dbReference>
<keyword evidence="3 7" id="KW-0812">Transmembrane</keyword>
<evidence type="ECO:0000256" key="4">
    <source>
        <dbReference type="ARBA" id="ARBA00022989"/>
    </source>
</evidence>
<dbReference type="Gene3D" id="1.20.1250.20">
    <property type="entry name" value="MFS general substrate transporter like domains"/>
    <property type="match status" value="1"/>
</dbReference>
<feature type="transmembrane region" description="Helical" evidence="7">
    <location>
        <begin position="174"/>
        <end position="193"/>
    </location>
</feature>
<sequence length="569" mass="62589">MADPEIKLPRTSSQDGNLSGSPQLSPEIPIDQEKEKETNNDQKSHSSKSSTIVNDDTIHYEYLTWQTAPLPTPAFPSPDSLPDSLPSTAAYEKIISPFLWSESRKNVITWLSCAATVVTAYAAGSYTSGEEQMEAEWGVSRTAITVGVTVFTTGFAIAPMILAPFSEINGRRPVFVITGVLYVILQLCCAVTRSYGGMLISRFLKGCVSSTFSTMVGGVVSDIYQTEDRNTAMALFSGAALFGTGLGPLVSGFIAANTTWRWIFYLQVITCGVLMCFLVVFFKETRGSVLLSKKARAINKYYEELEALGIVGVVFDTGNHKIVRRIRWKVKSDEERASILTMISISVYRPFHLLVTEPTVFFFSLWISFSWSVLYLTFGAIPLVFRSLYGFTLDQAGAVFASLSVAAILATVIAIYGDKMMKKRRPNMNDTPEGRLWFPCIQSCLLPIGLFWFGWTSYRSVHWIVPTLGVGCATMGIFSIYLAVFNYLADTYHKYASSALAAQSFCRNLLGGAIPLVIVEMYTDLGYQGASSLLGGIGILLTAVPFALLIWGPRIRAKSKIASEIMNTE</sequence>
<evidence type="ECO:0000313" key="9">
    <source>
        <dbReference type="EMBL" id="KAF2223445.1"/>
    </source>
</evidence>
<comment type="similarity">
    <text evidence="2">Belongs to the major facilitator superfamily.</text>
</comment>
<keyword evidence="4 7" id="KW-1133">Transmembrane helix</keyword>
<name>A0A6A6GCJ9_9PEZI</name>